<keyword evidence="2" id="KW-1185">Reference proteome</keyword>
<evidence type="ECO:0000313" key="1">
    <source>
        <dbReference type="EMBL" id="KAJ1117614.1"/>
    </source>
</evidence>
<proteinExistence type="predicted"/>
<protein>
    <submittedName>
        <fullName evidence="1">Uncharacterized protein</fullName>
    </submittedName>
</protein>
<organism evidence="1 2">
    <name type="scientific">Pleurodeles waltl</name>
    <name type="common">Iberian ribbed newt</name>
    <dbReference type="NCBI Taxonomy" id="8319"/>
    <lineage>
        <taxon>Eukaryota</taxon>
        <taxon>Metazoa</taxon>
        <taxon>Chordata</taxon>
        <taxon>Craniata</taxon>
        <taxon>Vertebrata</taxon>
        <taxon>Euteleostomi</taxon>
        <taxon>Amphibia</taxon>
        <taxon>Batrachia</taxon>
        <taxon>Caudata</taxon>
        <taxon>Salamandroidea</taxon>
        <taxon>Salamandridae</taxon>
        <taxon>Pleurodelinae</taxon>
        <taxon>Pleurodeles</taxon>
    </lineage>
</organism>
<gene>
    <name evidence="1" type="ORF">NDU88_005811</name>
</gene>
<reference evidence="1" key="1">
    <citation type="journal article" date="2022" name="bioRxiv">
        <title>Sequencing and chromosome-scale assembly of the giantPleurodeles waltlgenome.</title>
        <authorList>
            <person name="Brown T."/>
            <person name="Elewa A."/>
            <person name="Iarovenko S."/>
            <person name="Subramanian E."/>
            <person name="Araus A.J."/>
            <person name="Petzold A."/>
            <person name="Susuki M."/>
            <person name="Suzuki K.-i.T."/>
            <person name="Hayashi T."/>
            <person name="Toyoda A."/>
            <person name="Oliveira C."/>
            <person name="Osipova E."/>
            <person name="Leigh N.D."/>
            <person name="Simon A."/>
            <person name="Yun M.H."/>
        </authorList>
    </citation>
    <scope>NUCLEOTIDE SEQUENCE</scope>
    <source>
        <strain evidence="1">20211129_DDA</strain>
        <tissue evidence="1">Liver</tissue>
    </source>
</reference>
<dbReference type="EMBL" id="JANPWB010000012">
    <property type="protein sequence ID" value="KAJ1117614.1"/>
    <property type="molecule type" value="Genomic_DNA"/>
</dbReference>
<name>A0AAV7NQ14_PLEWA</name>
<evidence type="ECO:0000313" key="2">
    <source>
        <dbReference type="Proteomes" id="UP001066276"/>
    </source>
</evidence>
<sequence length="86" mass="9446">MAGFSMGSLLVPGVPRLLLDTILLFFGVGRSPGYVFLGRWIPPGMTVGVFKKPQWRDLRRPVGSSQEYFRVQMAISSRHPGPSALG</sequence>
<dbReference type="Proteomes" id="UP001066276">
    <property type="component" value="Chromosome 8"/>
</dbReference>
<dbReference type="AlphaFoldDB" id="A0AAV7NQ14"/>
<accession>A0AAV7NQ14</accession>
<comment type="caution">
    <text evidence="1">The sequence shown here is derived from an EMBL/GenBank/DDBJ whole genome shotgun (WGS) entry which is preliminary data.</text>
</comment>